<dbReference type="FunFam" id="3.40.50.300:FF:001255">
    <property type="entry name" value="DNA polymerase III subunit delta"/>
    <property type="match status" value="1"/>
</dbReference>
<dbReference type="InterPro" id="IPR027417">
    <property type="entry name" value="P-loop_NTPase"/>
</dbReference>
<dbReference type="SUPFAM" id="SSF52540">
    <property type="entry name" value="P-loop containing nucleoside triphosphate hydrolases"/>
    <property type="match status" value="1"/>
</dbReference>
<dbReference type="RefSeq" id="WP_065854290.1">
    <property type="nucleotide sequence ID" value="NZ_LYPC01000024.1"/>
</dbReference>
<dbReference type="PANTHER" id="PTHR11669">
    <property type="entry name" value="REPLICATION FACTOR C / DNA POLYMERASE III GAMMA-TAU SUBUNIT"/>
    <property type="match status" value="1"/>
</dbReference>
<keyword evidence="2" id="KW-1185">Reference proteome</keyword>
<dbReference type="InterPro" id="IPR050238">
    <property type="entry name" value="DNA_Rep/Repair_Clamp_Loader"/>
</dbReference>
<dbReference type="GO" id="GO:0003887">
    <property type="term" value="F:DNA-directed DNA polymerase activity"/>
    <property type="evidence" value="ECO:0007669"/>
    <property type="project" value="InterPro"/>
</dbReference>
<sequence length="325" mass="36569">MSFQAIPGQAAAKRLLQNGLRQDRLSHAYIFSGPVGTGRSEMALALAKAIYCQNGIDDACGECLECRKVEHGNHPDLHMVSPEGASIKIEQIRELQKEFAYRATASGTKIYVLYHAEKMTVQAANSLLKFLEEPNSRVVAILITENGNALLPTIQSRSQWIQFTPMAREQMVLTLLEEGLPAALVGPAAHVTAGLQAARDLIGANWFAEMRTVMLQLAKETLTRFPTSMITVQQRIVKTELADHVSTLFDLLILWFKDMVQLRLERRDKLVYNDQLDWMSSLALSRDVSIWVRMMEQAVDLQKRLRFNANSQLVIEKMLVEMQGV</sequence>
<name>A0A1C0ZYN2_9BACL</name>
<dbReference type="Proteomes" id="UP000093309">
    <property type="component" value="Unassembled WGS sequence"/>
</dbReference>
<proteinExistence type="predicted"/>
<protein>
    <submittedName>
        <fullName evidence="1">DNA polymerase III subunit delta</fullName>
    </submittedName>
</protein>
<evidence type="ECO:0000313" key="2">
    <source>
        <dbReference type="Proteomes" id="UP000093309"/>
    </source>
</evidence>
<dbReference type="EMBL" id="LYPC01000024">
    <property type="protein sequence ID" value="OCT13226.1"/>
    <property type="molecule type" value="Genomic_DNA"/>
</dbReference>
<dbReference type="PANTHER" id="PTHR11669:SF8">
    <property type="entry name" value="DNA POLYMERASE III SUBUNIT DELTA"/>
    <property type="match status" value="1"/>
</dbReference>
<gene>
    <name evidence="1" type="ORF">A8709_00935</name>
</gene>
<dbReference type="Gene3D" id="3.40.50.300">
    <property type="entry name" value="P-loop containing nucleotide triphosphate hydrolases"/>
    <property type="match status" value="1"/>
</dbReference>
<evidence type="ECO:0000313" key="1">
    <source>
        <dbReference type="EMBL" id="OCT13226.1"/>
    </source>
</evidence>
<dbReference type="AlphaFoldDB" id="A0A1C0ZYN2"/>
<dbReference type="OrthoDB" id="9810148at2"/>
<dbReference type="Pfam" id="PF13177">
    <property type="entry name" value="DNA_pol3_delta2"/>
    <property type="match status" value="1"/>
</dbReference>
<dbReference type="InterPro" id="IPR004622">
    <property type="entry name" value="DNA_pol_HolB"/>
</dbReference>
<dbReference type="GO" id="GO:0008408">
    <property type="term" value="F:3'-5' exonuclease activity"/>
    <property type="evidence" value="ECO:0007669"/>
    <property type="project" value="InterPro"/>
</dbReference>
<reference evidence="2" key="1">
    <citation type="submission" date="2016-05" db="EMBL/GenBank/DDBJ databases">
        <title>Paenibacillus oryzae. sp. nov., isolated from the rice root.</title>
        <authorList>
            <person name="Zhang J."/>
            <person name="Zhang X."/>
        </authorList>
    </citation>
    <scope>NUCLEOTIDE SEQUENCE [LARGE SCALE GENOMIC DNA]</scope>
    <source>
        <strain evidence="2">KCTC13222</strain>
    </source>
</reference>
<comment type="caution">
    <text evidence="1">The sequence shown here is derived from an EMBL/GenBank/DDBJ whole genome shotgun (WGS) entry which is preliminary data.</text>
</comment>
<accession>A0A1C0ZYN2</accession>
<dbReference type="GO" id="GO:0006261">
    <property type="term" value="P:DNA-templated DNA replication"/>
    <property type="evidence" value="ECO:0007669"/>
    <property type="project" value="TreeGrafter"/>
</dbReference>
<organism evidence="1 2">
    <name type="scientific">Paenibacillus pectinilyticus</name>
    <dbReference type="NCBI Taxonomy" id="512399"/>
    <lineage>
        <taxon>Bacteria</taxon>
        <taxon>Bacillati</taxon>
        <taxon>Bacillota</taxon>
        <taxon>Bacilli</taxon>
        <taxon>Bacillales</taxon>
        <taxon>Paenibacillaceae</taxon>
        <taxon>Paenibacillus</taxon>
    </lineage>
</organism>
<dbReference type="NCBIfam" id="TIGR00678">
    <property type="entry name" value="holB"/>
    <property type="match status" value="1"/>
</dbReference>
<dbReference type="STRING" id="512399.A8709_00935"/>